<gene>
    <name evidence="1" type="ordered locus">FraEuI1c_5959</name>
</gene>
<dbReference type="SUPFAM" id="SSF52540">
    <property type="entry name" value="P-loop containing nucleoside triphosphate hydrolases"/>
    <property type="match status" value="1"/>
</dbReference>
<dbReference type="HOGENOM" id="CLU_262979_0_0_11"/>
<dbReference type="InterPro" id="IPR027417">
    <property type="entry name" value="P-loop_NTPase"/>
</dbReference>
<protein>
    <submittedName>
        <fullName evidence="1">NTPase (NACHT family)-like protein</fullName>
    </submittedName>
</protein>
<proteinExistence type="predicted"/>
<dbReference type="Gene3D" id="3.40.50.300">
    <property type="entry name" value="P-loop containing nucleotide triphosphate hydrolases"/>
    <property type="match status" value="1"/>
</dbReference>
<evidence type="ECO:0000313" key="2">
    <source>
        <dbReference type="Proteomes" id="UP000002484"/>
    </source>
</evidence>
<sequence length="1238" mass="138489">MTANYEGLNEQDFQRFCQALLLAQSRDLQCMPVAMPDGGRDATVGHPVEGTTVFQVKFARAPERLDDVVSWVCAAIDRERPKVVELARRGARRYFLMTNVRGSSHLGTGSIDRVQDHLNSTLPIPAQCLWRDDLDRRLDGQFHLKIQYPELLSGADALALVWESSFAGEQEKRRFMALKAYLAHQHEQDSGVRFKQTGQQRVDQLFDIFVDVPVVPPRRRVDARLAEWYYSAAAAHGVSRPFDDARLCYHGAGMALELDVEAHFGPDALGAASLLLGQSARDFPRLVIEGAPGQGKSTLSQYLAQVHRIRLLGNVAETARISPAHRAGPVLLPLKLDLRDLADWLDPEERTSSEPRRPTDWEPTLESALAAHIHRFSGGMRFDVADLVAVIDQHPTLVILDGLDEVGYLRMRESVVAAVAEAATRLGSGQSDFRMLVTSRPSVIAHAATLPRRQFQHLALGPLSRPLIDEYAEKWATARRLPKRDLAEQRSVLKEKLSQPHMIELAKNTMQLSILLSLIWAVGGSLPDKRTKLYDDYVKVFLDREAEKSRVVRVNRDLLIDIHCYLAFHLHSSAESNQKSGRGAAAGRITEEELRRLLREYLRENGKSAELVDSLFTGMVERVLAIVSRVTGTYEFEVQPLREYFAGRFLNHTAPNSPPGRPRPGTKPDRFLAIAPNPYWFNICRFFAGYYNKGELADLAERIEELGREPAQAAAPLARTIAVALLQDWVFTQSPRATQRMVDFAFDDLGLRWASLPAPLLAETGAGRVRLTEECGGQHLFEKAWGRLQNEPLTERARGLCQLAAGCGDFFTPWLARVRRETGPERTRWIAFGAWADVVRHLATADALELLGPEQDKEFPARACYLVGAGLLYDDLPAAIRTAVARAVLNFGGLSIVTTGTSQLMTIANLANIVPASGILRSETDRKPDDEPVGAAVAAISELMESSVGESWYHSLERWRWLVDAVDRLCPDTWLARRLAFRAASEVRSRAESGRGSTGLFSGPGGLVDRLRAARRRRNQPWWWEEQLEEAESQFDRALWALAVTEWCSVDALRALILPLDRVVTGLDRWVAGLLQEAVRDHSRRAAGRRIEYRFSPVAHLRLSADTAMLLHFRAATADAELLVRRAIAASDWTPFVATSIADFLVPRLGEEPAEWLRDLRRLERLERSGALRGGETLWPKENRTGPPAEIIDMIRRNPWGFSSTAVILASAVAPAPRIVAEIAQEQQWLTELWTDDR</sequence>
<organism evidence="1 2">
    <name type="scientific">Pseudofrankia inefficax (strain DSM 45817 / CECT 9037 / DDB 130130 / EuI1c)</name>
    <name type="common">Frankia inefficax</name>
    <dbReference type="NCBI Taxonomy" id="298654"/>
    <lineage>
        <taxon>Bacteria</taxon>
        <taxon>Bacillati</taxon>
        <taxon>Actinomycetota</taxon>
        <taxon>Actinomycetes</taxon>
        <taxon>Frankiales</taxon>
        <taxon>Frankiaceae</taxon>
        <taxon>Pseudofrankia</taxon>
    </lineage>
</organism>
<reference evidence="1 2" key="1">
    <citation type="submission" date="2010-10" db="EMBL/GenBank/DDBJ databases">
        <title>Complete sequence of Frankia sp. EuI1c.</title>
        <authorList>
            <consortium name="US DOE Joint Genome Institute"/>
            <person name="Lucas S."/>
            <person name="Copeland A."/>
            <person name="Lapidus A."/>
            <person name="Cheng J.-F."/>
            <person name="Bruce D."/>
            <person name="Goodwin L."/>
            <person name="Pitluck S."/>
            <person name="Chertkov O."/>
            <person name="Detter J.C."/>
            <person name="Han C."/>
            <person name="Tapia R."/>
            <person name="Land M."/>
            <person name="Hauser L."/>
            <person name="Jeffries C."/>
            <person name="Kyrpides N."/>
            <person name="Ivanova N."/>
            <person name="Mikhailova N."/>
            <person name="Beauchemin N."/>
            <person name="Sen A."/>
            <person name="Sur S.A."/>
            <person name="Gtari M."/>
            <person name="Wall L."/>
            <person name="Tisa L."/>
            <person name="Woyke T."/>
        </authorList>
    </citation>
    <scope>NUCLEOTIDE SEQUENCE [LARGE SCALE GENOMIC DNA]</scope>
    <source>
        <strain evidence="2">DSM 45817 / CECT 9037 / EuI1c</strain>
    </source>
</reference>
<dbReference type="eggNOG" id="COG5635">
    <property type="taxonomic scope" value="Bacteria"/>
</dbReference>
<dbReference type="Proteomes" id="UP000002484">
    <property type="component" value="Chromosome"/>
</dbReference>
<dbReference type="KEGG" id="fri:FraEuI1c_5959"/>
<keyword evidence="2" id="KW-1185">Reference proteome</keyword>
<dbReference type="AlphaFoldDB" id="E3IZM5"/>
<name>E3IZM5_PSEI1</name>
<accession>E3IZM5</accession>
<evidence type="ECO:0000313" key="1">
    <source>
        <dbReference type="EMBL" id="ADP83943.1"/>
    </source>
</evidence>
<dbReference type="STRING" id="298654.FraEuI1c_5959"/>
<dbReference type="EMBL" id="CP002299">
    <property type="protein sequence ID" value="ADP83943.1"/>
    <property type="molecule type" value="Genomic_DNA"/>
</dbReference>
<dbReference type="InParanoid" id="E3IZM5"/>